<keyword evidence="3" id="KW-1185">Reference proteome</keyword>
<protein>
    <submittedName>
        <fullName evidence="2">Uncharacterized protein</fullName>
    </submittedName>
</protein>
<dbReference type="AlphaFoldDB" id="A0A5C7FNC6"/>
<gene>
    <name evidence="2" type="ORF">FUA23_00395</name>
</gene>
<evidence type="ECO:0000313" key="2">
    <source>
        <dbReference type="EMBL" id="TXF91677.1"/>
    </source>
</evidence>
<proteinExistence type="predicted"/>
<organism evidence="2 3">
    <name type="scientific">Neolewinella aurantiaca</name>
    <dbReference type="NCBI Taxonomy" id="2602767"/>
    <lineage>
        <taxon>Bacteria</taxon>
        <taxon>Pseudomonadati</taxon>
        <taxon>Bacteroidota</taxon>
        <taxon>Saprospiria</taxon>
        <taxon>Saprospirales</taxon>
        <taxon>Lewinellaceae</taxon>
        <taxon>Neolewinella</taxon>
    </lineage>
</organism>
<name>A0A5C7FNC6_9BACT</name>
<evidence type="ECO:0000313" key="3">
    <source>
        <dbReference type="Proteomes" id="UP000321907"/>
    </source>
</evidence>
<dbReference type="EMBL" id="VOXD01000001">
    <property type="protein sequence ID" value="TXF91677.1"/>
    <property type="molecule type" value="Genomic_DNA"/>
</dbReference>
<dbReference type="RefSeq" id="WP_147928718.1">
    <property type="nucleotide sequence ID" value="NZ_VOXD01000001.1"/>
</dbReference>
<dbReference type="OrthoDB" id="1493536at2"/>
<reference evidence="2 3" key="1">
    <citation type="submission" date="2019-08" db="EMBL/GenBank/DDBJ databases">
        <title>Lewinella sp. strain SSH13 Genome sequencing and assembly.</title>
        <authorList>
            <person name="Kim I."/>
        </authorList>
    </citation>
    <scope>NUCLEOTIDE SEQUENCE [LARGE SCALE GENOMIC DNA]</scope>
    <source>
        <strain evidence="2 3">SSH13</strain>
    </source>
</reference>
<keyword evidence="1" id="KW-0732">Signal</keyword>
<comment type="caution">
    <text evidence="2">The sequence shown here is derived from an EMBL/GenBank/DDBJ whole genome shotgun (WGS) entry which is preliminary data.</text>
</comment>
<sequence>MLRFTLLFVLSCSVGHFVQAQTPNPTMLKTPGDHAAFFDTIREMHQELVQRSGPVILAHGWESAEHLALRDSTLSCNARLRMAVDNYLDLYGFPVPSADATARRKLAQAELVKLMTEEANKRMTTDLLRDSAVRDSIVAHLASRYGEDITFRDTRPTVMLILDTEPDFGKRCEHIPWLRYEWEEGNLPTETMLTYLRHTYSAKHGIELDIAPGSTERERILMHARELSGCWGN</sequence>
<dbReference type="Proteomes" id="UP000321907">
    <property type="component" value="Unassembled WGS sequence"/>
</dbReference>
<feature type="chain" id="PRO_5023049805" evidence="1">
    <location>
        <begin position="21"/>
        <end position="233"/>
    </location>
</feature>
<feature type="signal peptide" evidence="1">
    <location>
        <begin position="1"/>
        <end position="20"/>
    </location>
</feature>
<accession>A0A5C7FNC6</accession>
<evidence type="ECO:0000256" key="1">
    <source>
        <dbReference type="SAM" id="SignalP"/>
    </source>
</evidence>